<keyword evidence="2" id="KW-0998">Cell outer membrane</keyword>
<keyword evidence="3" id="KW-0732">Signal</keyword>
<keyword evidence="6" id="KW-1185">Reference proteome</keyword>
<feature type="domain" description="TonB-dependent receptor plug" evidence="4">
    <location>
        <begin position="54"/>
        <end position="170"/>
    </location>
</feature>
<comment type="similarity">
    <text evidence="2">Belongs to the TonB-dependent receptor family.</text>
</comment>
<keyword evidence="2" id="KW-1134">Transmembrane beta strand</keyword>
<reference evidence="5 6" key="1">
    <citation type="submission" date="2024-09" db="EMBL/GenBank/DDBJ databases">
        <authorList>
            <person name="Sun Q."/>
            <person name="Mori K."/>
        </authorList>
    </citation>
    <scope>NUCLEOTIDE SEQUENCE [LARGE SCALE GENOMIC DNA]</scope>
    <source>
        <strain evidence="5 6">CCM 8677</strain>
    </source>
</reference>
<dbReference type="Proteomes" id="UP001589844">
    <property type="component" value="Unassembled WGS sequence"/>
</dbReference>
<keyword evidence="1 5" id="KW-0675">Receptor</keyword>
<comment type="caution">
    <text evidence="5">The sequence shown here is derived from an EMBL/GenBank/DDBJ whole genome shotgun (WGS) entry which is preliminary data.</text>
</comment>
<comment type="subcellular location">
    <subcellularLocation>
        <location evidence="2">Cell outer membrane</location>
        <topology evidence="2">Multi-pass membrane protein</topology>
    </subcellularLocation>
</comment>
<dbReference type="Pfam" id="PF07715">
    <property type="entry name" value="Plug"/>
    <property type="match status" value="1"/>
</dbReference>
<dbReference type="InterPro" id="IPR037066">
    <property type="entry name" value="Plug_dom_sf"/>
</dbReference>
<sequence>MNKNITQLKPITAFVLAALCHPAFATPSNNEISGDDKVSSVVVTGSRIPRASLEGPTAVTIITGEELAKAGYKNVYDALANTVQNSGFTQGEDFGNTFTPSANTISLRGLGPNHTLILLDGRRLADFPIAYTGTVNFTNLANIPSNIVERIEILSGGASAVYGSDAIAGVINIILKKNSQGFNFNVKLGDTERGGGETQRLQFSGTLNFDKLKSLFSVEASNREPLRATQRDFMAFRSTPSASLYRRDTKTGKYYDLGDTCSSQASLFQNSVISYATSKGNYCASPIISPLHWTVQTKNQNLNLFSSTNYEIDENTRLFADFSIGKSRT</sequence>
<dbReference type="PANTHER" id="PTHR47234:SF1">
    <property type="entry name" value="TONB-DEPENDENT RECEPTOR"/>
    <property type="match status" value="1"/>
</dbReference>
<dbReference type="InterPro" id="IPR039426">
    <property type="entry name" value="TonB-dep_rcpt-like"/>
</dbReference>
<proteinExistence type="inferred from homology"/>
<keyword evidence="2" id="KW-0472">Membrane</keyword>
<evidence type="ECO:0000256" key="1">
    <source>
        <dbReference type="ARBA" id="ARBA00023170"/>
    </source>
</evidence>
<evidence type="ECO:0000256" key="3">
    <source>
        <dbReference type="SAM" id="SignalP"/>
    </source>
</evidence>
<feature type="signal peptide" evidence="3">
    <location>
        <begin position="1"/>
        <end position="25"/>
    </location>
</feature>
<accession>A0ABV6I9U6</accession>
<name>A0ABV6I9U6_9BURK</name>
<dbReference type="RefSeq" id="WP_390209668.1">
    <property type="nucleotide sequence ID" value="NZ_JBHLXJ010000002.1"/>
</dbReference>
<protein>
    <submittedName>
        <fullName evidence="5">TonB-dependent receptor</fullName>
    </submittedName>
</protein>
<evidence type="ECO:0000313" key="6">
    <source>
        <dbReference type="Proteomes" id="UP001589844"/>
    </source>
</evidence>
<evidence type="ECO:0000256" key="2">
    <source>
        <dbReference type="PROSITE-ProRule" id="PRU01360"/>
    </source>
</evidence>
<dbReference type="PANTHER" id="PTHR47234">
    <property type="match status" value="1"/>
</dbReference>
<dbReference type="Gene3D" id="2.170.130.10">
    <property type="entry name" value="TonB-dependent receptor, plug domain"/>
    <property type="match status" value="1"/>
</dbReference>
<keyword evidence="2" id="KW-0812">Transmembrane</keyword>
<dbReference type="EMBL" id="JBHLXJ010000002">
    <property type="protein sequence ID" value="MFC0348568.1"/>
    <property type="molecule type" value="Genomic_DNA"/>
</dbReference>
<keyword evidence="2" id="KW-0813">Transport</keyword>
<dbReference type="InterPro" id="IPR012910">
    <property type="entry name" value="Plug_dom"/>
</dbReference>
<dbReference type="SUPFAM" id="SSF56935">
    <property type="entry name" value="Porins"/>
    <property type="match status" value="1"/>
</dbReference>
<gene>
    <name evidence="5" type="ORF">ACFFJH_02015</name>
</gene>
<feature type="chain" id="PRO_5045848224" evidence="3">
    <location>
        <begin position="26"/>
        <end position="329"/>
    </location>
</feature>
<dbReference type="PROSITE" id="PS52016">
    <property type="entry name" value="TONB_DEPENDENT_REC_3"/>
    <property type="match status" value="1"/>
</dbReference>
<evidence type="ECO:0000259" key="4">
    <source>
        <dbReference type="Pfam" id="PF07715"/>
    </source>
</evidence>
<organism evidence="5 6">
    <name type="scientific">Undibacterium danionis</name>
    <dbReference type="NCBI Taxonomy" id="1812100"/>
    <lineage>
        <taxon>Bacteria</taxon>
        <taxon>Pseudomonadati</taxon>
        <taxon>Pseudomonadota</taxon>
        <taxon>Betaproteobacteria</taxon>
        <taxon>Burkholderiales</taxon>
        <taxon>Oxalobacteraceae</taxon>
        <taxon>Undibacterium</taxon>
    </lineage>
</organism>
<evidence type="ECO:0000313" key="5">
    <source>
        <dbReference type="EMBL" id="MFC0348568.1"/>
    </source>
</evidence>